<comment type="subunit">
    <text evidence="8">Monomer.</text>
</comment>
<dbReference type="PANTHER" id="PTHR19136:SF81">
    <property type="entry name" value="MOLYBDENUM COFACTOR GUANYLYLTRANSFERASE"/>
    <property type="match status" value="1"/>
</dbReference>
<keyword evidence="4 8" id="KW-0547">Nucleotide-binding</keyword>
<evidence type="ECO:0000313" key="10">
    <source>
        <dbReference type="EMBL" id="NCU50921.1"/>
    </source>
</evidence>
<feature type="binding site" evidence="8">
    <location>
        <begin position="11"/>
        <end position="13"/>
    </location>
    <ligand>
        <name>GTP</name>
        <dbReference type="ChEBI" id="CHEBI:37565"/>
    </ligand>
</feature>
<name>A0A966HRH3_9PROT</name>
<dbReference type="CDD" id="cd02503">
    <property type="entry name" value="MobA"/>
    <property type="match status" value="1"/>
</dbReference>
<keyword evidence="2 8" id="KW-0808">Transferase</keyword>
<accession>A0A966HRH3</accession>
<dbReference type="EC" id="2.7.7.77" evidence="8"/>
<keyword evidence="5 8" id="KW-0460">Magnesium</keyword>
<comment type="domain">
    <text evidence="8">The N-terminal domain determines nucleotide recognition and specific binding, while the C-terminal domain determines the specific binding to the target protein.</text>
</comment>
<feature type="binding site" evidence="8">
    <location>
        <position position="69"/>
    </location>
    <ligand>
        <name>GTP</name>
        <dbReference type="ChEBI" id="CHEBI:37565"/>
    </ligand>
</feature>
<dbReference type="Gene3D" id="3.90.550.10">
    <property type="entry name" value="Spore Coat Polysaccharide Biosynthesis Protein SpsA, Chain A"/>
    <property type="match status" value="1"/>
</dbReference>
<evidence type="ECO:0000256" key="2">
    <source>
        <dbReference type="ARBA" id="ARBA00022679"/>
    </source>
</evidence>
<dbReference type="GO" id="GO:0006777">
    <property type="term" value="P:Mo-molybdopterin cofactor biosynthetic process"/>
    <property type="evidence" value="ECO:0007669"/>
    <property type="project" value="UniProtKB-KW"/>
</dbReference>
<feature type="domain" description="MobA-like NTP transferase" evidence="9">
    <location>
        <begin position="8"/>
        <end position="162"/>
    </location>
</feature>
<comment type="caution">
    <text evidence="8">Lacks conserved residue(s) required for the propagation of feature annotation.</text>
</comment>
<comment type="similarity">
    <text evidence="8">Belongs to the MobA family.</text>
</comment>
<comment type="subcellular location">
    <subcellularLocation>
        <location evidence="8">Cytoplasm</location>
    </subcellularLocation>
</comment>
<dbReference type="InterPro" id="IPR029044">
    <property type="entry name" value="Nucleotide-diphossugar_trans"/>
</dbReference>
<dbReference type="GO" id="GO:0046872">
    <property type="term" value="F:metal ion binding"/>
    <property type="evidence" value="ECO:0007669"/>
    <property type="project" value="UniProtKB-KW"/>
</dbReference>
<proteinExistence type="inferred from homology"/>
<comment type="catalytic activity">
    <reaction evidence="8">
        <text>Mo-molybdopterin + GTP + H(+) = Mo-molybdopterin guanine dinucleotide + diphosphate</text>
        <dbReference type="Rhea" id="RHEA:34243"/>
        <dbReference type="ChEBI" id="CHEBI:15378"/>
        <dbReference type="ChEBI" id="CHEBI:33019"/>
        <dbReference type="ChEBI" id="CHEBI:37565"/>
        <dbReference type="ChEBI" id="CHEBI:71302"/>
        <dbReference type="ChEBI" id="CHEBI:71310"/>
        <dbReference type="EC" id="2.7.7.77"/>
    </reaction>
</comment>
<feature type="binding site" evidence="8">
    <location>
        <position position="103"/>
    </location>
    <ligand>
        <name>Mg(2+)</name>
        <dbReference type="ChEBI" id="CHEBI:18420"/>
    </ligand>
</feature>
<dbReference type="PANTHER" id="PTHR19136">
    <property type="entry name" value="MOLYBDENUM COFACTOR GUANYLYLTRANSFERASE"/>
    <property type="match status" value="1"/>
</dbReference>
<organism evidence="10 11">
    <name type="scientific">Candidatus Fonsibacter lacus</name>
    <dbReference type="NCBI Taxonomy" id="2576439"/>
    <lineage>
        <taxon>Bacteria</taxon>
        <taxon>Pseudomonadati</taxon>
        <taxon>Pseudomonadota</taxon>
        <taxon>Alphaproteobacteria</taxon>
        <taxon>Candidatus Pelagibacterales</taxon>
        <taxon>Candidatus Pelagibacterales incertae sedis</taxon>
        <taxon>Candidatus Fonsibacter</taxon>
    </lineage>
</organism>
<dbReference type="AlphaFoldDB" id="A0A966HRH3"/>
<evidence type="ECO:0000313" key="11">
    <source>
        <dbReference type="Proteomes" id="UP000699985"/>
    </source>
</evidence>
<protein>
    <recommendedName>
        <fullName evidence="8">Molybdenum cofactor guanylyltransferase</fullName>
        <shortName evidence="8">MoCo guanylyltransferase</shortName>
        <ecNumber evidence="8">2.7.7.77</ecNumber>
    </recommendedName>
    <alternativeName>
        <fullName evidence="8">GTP:molybdopterin guanylyltransferase</fullName>
    </alternativeName>
    <alternativeName>
        <fullName evidence="8">Mo-MPT guanylyltransferase</fullName>
    </alternativeName>
    <alternativeName>
        <fullName evidence="8">Molybdopterin guanylyltransferase</fullName>
    </alternativeName>
    <alternativeName>
        <fullName evidence="8">Molybdopterin-guanine dinucleotide synthase</fullName>
        <shortName evidence="8">MGD synthase</shortName>
    </alternativeName>
</protein>
<dbReference type="Proteomes" id="UP000699985">
    <property type="component" value="Unassembled WGS sequence"/>
</dbReference>
<keyword evidence="10" id="KW-0548">Nucleotidyltransferase</keyword>
<evidence type="ECO:0000259" key="9">
    <source>
        <dbReference type="Pfam" id="PF12804"/>
    </source>
</evidence>
<gene>
    <name evidence="8" type="primary">mobA</name>
    <name evidence="10" type="ORF">EBX29_04040</name>
</gene>
<dbReference type="GO" id="GO:0005525">
    <property type="term" value="F:GTP binding"/>
    <property type="evidence" value="ECO:0007669"/>
    <property type="project" value="UniProtKB-UniRule"/>
</dbReference>
<dbReference type="EMBL" id="RGMI01000236">
    <property type="protein sequence ID" value="NCU50921.1"/>
    <property type="molecule type" value="Genomic_DNA"/>
</dbReference>
<dbReference type="GO" id="GO:0005737">
    <property type="term" value="C:cytoplasm"/>
    <property type="evidence" value="ECO:0007669"/>
    <property type="project" value="UniProtKB-SubCell"/>
</dbReference>
<evidence type="ECO:0000256" key="5">
    <source>
        <dbReference type="ARBA" id="ARBA00022842"/>
    </source>
</evidence>
<sequence>MDYNSILGVVLAGGQSKRFGQDKSQVQLGGKILIDYILLEILDQFNEILIISNNDIKFLNSKKITKIEDYKKDLGPLGGVLTAMKWIKKNNRDYKWISTFPSDTPFFKKKYLSNFIKNIDDKKSKLFFIKSNDKRHNIFGLWSTELLDRLEDDVTNKGERKVEIWANKVGVKTINMEFKNNDPFFNINTKEDLKKAKELIKNND</sequence>
<reference evidence="10" key="1">
    <citation type="submission" date="2018-10" db="EMBL/GenBank/DDBJ databases">
        <title>Iterative Subtractive Binning of Freshwater Chronoseries Metagenomes Recovers Nearly Complete Genomes from over Four Hundred Novel Species.</title>
        <authorList>
            <person name="Rodriguez-R L.M."/>
            <person name="Tsementzi D."/>
            <person name="Luo C."/>
            <person name="Konstantinidis K.T."/>
        </authorList>
    </citation>
    <scope>NUCLEOTIDE SEQUENCE</scope>
    <source>
        <strain evidence="10">WB8_1A_003</strain>
    </source>
</reference>
<comment type="cofactor">
    <cofactor evidence="8">
        <name>Mg(2+)</name>
        <dbReference type="ChEBI" id="CHEBI:18420"/>
    </cofactor>
</comment>
<dbReference type="InterPro" id="IPR013482">
    <property type="entry name" value="Molybde_CF_guanTrfase"/>
</dbReference>
<dbReference type="Pfam" id="PF12804">
    <property type="entry name" value="NTP_transf_3"/>
    <property type="match status" value="1"/>
</dbReference>
<keyword evidence="7 8" id="KW-0501">Molybdenum cofactor biosynthesis</keyword>
<dbReference type="InterPro" id="IPR025877">
    <property type="entry name" value="MobA-like_NTP_Trfase"/>
</dbReference>
<evidence type="ECO:0000256" key="7">
    <source>
        <dbReference type="ARBA" id="ARBA00023150"/>
    </source>
</evidence>
<dbReference type="HAMAP" id="MF_00316">
    <property type="entry name" value="MobA"/>
    <property type="match status" value="1"/>
</dbReference>
<evidence type="ECO:0000256" key="1">
    <source>
        <dbReference type="ARBA" id="ARBA00022490"/>
    </source>
</evidence>
<evidence type="ECO:0000256" key="8">
    <source>
        <dbReference type="HAMAP-Rule" id="MF_00316"/>
    </source>
</evidence>
<evidence type="ECO:0000256" key="4">
    <source>
        <dbReference type="ARBA" id="ARBA00022741"/>
    </source>
</evidence>
<keyword evidence="3 8" id="KW-0479">Metal-binding</keyword>
<keyword evidence="1 8" id="KW-0963">Cytoplasm</keyword>
<comment type="function">
    <text evidence="8">Transfers a GMP moiety from GTP to Mo-molybdopterin (Mo-MPT) cofactor (Moco or molybdenum cofactor) to form Mo-molybdopterin guanine dinucleotide (Mo-MGD) cofactor.</text>
</comment>
<feature type="binding site" evidence="8">
    <location>
        <position position="23"/>
    </location>
    <ligand>
        <name>GTP</name>
        <dbReference type="ChEBI" id="CHEBI:37565"/>
    </ligand>
</feature>
<dbReference type="GO" id="GO:0061603">
    <property type="term" value="F:molybdenum cofactor guanylyltransferase activity"/>
    <property type="evidence" value="ECO:0007669"/>
    <property type="project" value="UniProtKB-EC"/>
</dbReference>
<evidence type="ECO:0000256" key="6">
    <source>
        <dbReference type="ARBA" id="ARBA00023134"/>
    </source>
</evidence>
<keyword evidence="6 8" id="KW-0342">GTP-binding</keyword>
<evidence type="ECO:0000256" key="3">
    <source>
        <dbReference type="ARBA" id="ARBA00022723"/>
    </source>
</evidence>
<feature type="binding site" evidence="8">
    <location>
        <position position="103"/>
    </location>
    <ligand>
        <name>GTP</name>
        <dbReference type="ChEBI" id="CHEBI:37565"/>
    </ligand>
</feature>
<dbReference type="SUPFAM" id="SSF53448">
    <property type="entry name" value="Nucleotide-diphospho-sugar transferases"/>
    <property type="match status" value="1"/>
</dbReference>
<comment type="caution">
    <text evidence="10">The sequence shown here is derived from an EMBL/GenBank/DDBJ whole genome shotgun (WGS) entry which is preliminary data.</text>
</comment>